<keyword evidence="2" id="KW-1185">Reference proteome</keyword>
<dbReference type="PRINTS" id="PR00081">
    <property type="entry name" value="GDHRDH"/>
</dbReference>
<dbReference type="GO" id="GO:0016616">
    <property type="term" value="F:oxidoreductase activity, acting on the CH-OH group of donors, NAD or NADP as acceptor"/>
    <property type="evidence" value="ECO:0007669"/>
    <property type="project" value="TreeGrafter"/>
</dbReference>
<organism evidence="1 2">
    <name type="scientific">Glaciimonas soli</name>
    <dbReference type="NCBI Taxonomy" id="2590999"/>
    <lineage>
        <taxon>Bacteria</taxon>
        <taxon>Pseudomonadati</taxon>
        <taxon>Pseudomonadota</taxon>
        <taxon>Betaproteobacteria</taxon>
        <taxon>Burkholderiales</taxon>
        <taxon>Oxalobacteraceae</taxon>
        <taxon>Glaciimonas</taxon>
    </lineage>
</organism>
<proteinExistence type="predicted"/>
<dbReference type="Proteomes" id="UP000451565">
    <property type="component" value="Unassembled WGS sequence"/>
</dbReference>
<dbReference type="PANTHER" id="PTHR45458:SF1">
    <property type="entry name" value="SHORT CHAIN DEHYDROGENASE"/>
    <property type="match status" value="1"/>
</dbReference>
<dbReference type="RefSeq" id="WP_153236290.1">
    <property type="nucleotide sequence ID" value="NZ_WINI01000014.1"/>
</dbReference>
<dbReference type="AlphaFoldDB" id="A0A843YZD3"/>
<dbReference type="Gene3D" id="3.40.50.720">
    <property type="entry name" value="NAD(P)-binding Rossmann-like Domain"/>
    <property type="match status" value="1"/>
</dbReference>
<dbReference type="InterPro" id="IPR036291">
    <property type="entry name" value="NAD(P)-bd_dom_sf"/>
</dbReference>
<gene>
    <name evidence="1" type="ORF">GEV47_18445</name>
</gene>
<dbReference type="SUPFAM" id="SSF51735">
    <property type="entry name" value="NAD(P)-binding Rossmann-fold domains"/>
    <property type="match status" value="1"/>
</dbReference>
<sequence>MNIFITGISRGLGRCLAQIYAARGDQIFGVGRSPLTEAIPGVIYGIVDVTAANAAHDIAELVAGYSHIDCVINSAGTGSDGYHLADVDAAELMAQLRLHCVAPLQVSQALLSKLRAAPEPKIINLTSRLGSVLQHQRGDFDGKAFTYPYRIAKAAQNMLSLCMASDSSMKDIVVASINPGLLRTESGSSDACFTAEEGAERLVALIDKITSPGIYHAFGDEALY</sequence>
<dbReference type="Pfam" id="PF00106">
    <property type="entry name" value="adh_short"/>
    <property type="match status" value="1"/>
</dbReference>
<dbReference type="InterPro" id="IPR052184">
    <property type="entry name" value="SDR_enzymes"/>
</dbReference>
<accession>A0A843YZD3</accession>
<evidence type="ECO:0000313" key="1">
    <source>
        <dbReference type="EMBL" id="MQR02661.1"/>
    </source>
</evidence>
<name>A0A843YZD3_9BURK</name>
<dbReference type="EMBL" id="WINI01000014">
    <property type="protein sequence ID" value="MQR02661.1"/>
    <property type="molecule type" value="Genomic_DNA"/>
</dbReference>
<dbReference type="OrthoDB" id="9785826at2"/>
<protein>
    <submittedName>
        <fullName evidence="1">SDR family NAD(P)-dependent oxidoreductase</fullName>
    </submittedName>
</protein>
<reference evidence="1 2" key="1">
    <citation type="submission" date="2019-10" db="EMBL/GenBank/DDBJ databases">
        <title>Glaciimonas soli sp. nov., a psychrophilic bacterium isolated from the forest soil of a high elevation mountain in Taiwan.</title>
        <authorList>
            <person name="Wang L.-T."/>
            <person name="Shieh W.Y."/>
        </authorList>
    </citation>
    <scope>NUCLEOTIDE SEQUENCE [LARGE SCALE GENOMIC DNA]</scope>
    <source>
        <strain evidence="1 2">GS1</strain>
    </source>
</reference>
<dbReference type="InterPro" id="IPR002347">
    <property type="entry name" value="SDR_fam"/>
</dbReference>
<dbReference type="PANTHER" id="PTHR45458">
    <property type="entry name" value="SHORT-CHAIN DEHYDROGENASE/REDUCTASE SDR"/>
    <property type="match status" value="1"/>
</dbReference>
<evidence type="ECO:0000313" key="2">
    <source>
        <dbReference type="Proteomes" id="UP000451565"/>
    </source>
</evidence>
<comment type="caution">
    <text evidence="1">The sequence shown here is derived from an EMBL/GenBank/DDBJ whole genome shotgun (WGS) entry which is preliminary data.</text>
</comment>